<evidence type="ECO:0000256" key="3">
    <source>
        <dbReference type="SAM" id="MobiDB-lite"/>
    </source>
</evidence>
<comment type="similarity">
    <text evidence="1">Belongs to the short-chain dehydrogenases/reductases (SDR) family.</text>
</comment>
<dbReference type="GO" id="GO:0006633">
    <property type="term" value="P:fatty acid biosynthetic process"/>
    <property type="evidence" value="ECO:0007669"/>
    <property type="project" value="TreeGrafter"/>
</dbReference>
<reference evidence="4 5" key="1">
    <citation type="submission" date="2015-01" db="EMBL/GenBank/DDBJ databases">
        <title>The Genome Sequence of Exophiala mesophila CBS40295.</title>
        <authorList>
            <consortium name="The Broad Institute Genomics Platform"/>
            <person name="Cuomo C."/>
            <person name="de Hoog S."/>
            <person name="Gorbushina A."/>
            <person name="Stielow B."/>
            <person name="Teixiera M."/>
            <person name="Abouelleil A."/>
            <person name="Chapman S.B."/>
            <person name="Priest M."/>
            <person name="Young S.K."/>
            <person name="Wortman J."/>
            <person name="Nusbaum C."/>
            <person name="Birren B."/>
        </authorList>
    </citation>
    <scope>NUCLEOTIDE SEQUENCE [LARGE SCALE GENOMIC DNA]</scope>
    <source>
        <strain evidence="4 5">CBS 40295</strain>
    </source>
</reference>
<name>A0A0D1ZFY2_EXOME</name>
<dbReference type="HOGENOM" id="CLU_609780_0_0_1"/>
<accession>A0A0D1ZFY2</accession>
<gene>
    <name evidence="4" type="ORF">PV10_04795</name>
</gene>
<evidence type="ECO:0000256" key="1">
    <source>
        <dbReference type="ARBA" id="ARBA00006484"/>
    </source>
</evidence>
<organism evidence="4 5">
    <name type="scientific">Exophiala mesophila</name>
    <name type="common">Black yeast-like fungus</name>
    <dbReference type="NCBI Taxonomy" id="212818"/>
    <lineage>
        <taxon>Eukaryota</taxon>
        <taxon>Fungi</taxon>
        <taxon>Dikarya</taxon>
        <taxon>Ascomycota</taxon>
        <taxon>Pezizomycotina</taxon>
        <taxon>Eurotiomycetes</taxon>
        <taxon>Chaetothyriomycetidae</taxon>
        <taxon>Chaetothyriales</taxon>
        <taxon>Herpotrichiellaceae</taxon>
        <taxon>Exophiala</taxon>
    </lineage>
</organism>
<dbReference type="STRING" id="212818.A0A0D1ZFY2"/>
<feature type="region of interest" description="Disordered" evidence="3">
    <location>
        <begin position="31"/>
        <end position="53"/>
    </location>
</feature>
<protein>
    <submittedName>
        <fullName evidence="4">Uncharacterized protein</fullName>
    </submittedName>
</protein>
<dbReference type="OrthoDB" id="47007at2759"/>
<dbReference type="VEuPathDB" id="FungiDB:PV10_04795"/>
<dbReference type="PRINTS" id="PR00081">
    <property type="entry name" value="GDHRDH"/>
</dbReference>
<dbReference type="RefSeq" id="XP_016225166.1">
    <property type="nucleotide sequence ID" value="XM_016369378.1"/>
</dbReference>
<dbReference type="AlphaFoldDB" id="A0A0D1ZFY2"/>
<keyword evidence="5" id="KW-1185">Reference proteome</keyword>
<dbReference type="InterPro" id="IPR036291">
    <property type="entry name" value="NAD(P)-bd_dom_sf"/>
</dbReference>
<dbReference type="PANTHER" id="PTHR42760">
    <property type="entry name" value="SHORT-CHAIN DEHYDROGENASES/REDUCTASES FAMILY MEMBER"/>
    <property type="match status" value="1"/>
</dbReference>
<dbReference type="InterPro" id="IPR002347">
    <property type="entry name" value="SDR_fam"/>
</dbReference>
<dbReference type="GeneID" id="27322640"/>
<dbReference type="GO" id="GO:0048038">
    <property type="term" value="F:quinone binding"/>
    <property type="evidence" value="ECO:0007669"/>
    <property type="project" value="TreeGrafter"/>
</dbReference>
<dbReference type="GO" id="GO:0016616">
    <property type="term" value="F:oxidoreductase activity, acting on the CH-OH group of donors, NAD or NADP as acceptor"/>
    <property type="evidence" value="ECO:0007669"/>
    <property type="project" value="TreeGrafter"/>
</dbReference>
<proteinExistence type="inferred from homology"/>
<sequence>MARFGRLVCRRLASARPSTICLPRQFSSQVGLRQHDDRSTSRGPKASHKEVDSEDIDFDELDAEYVPPIKSVYPKTSREASIHSLNVDRLKFMLPSNDADEKGILHHLYDADFETKLRFYNITNVDRVREMQTSSATGEPYGELTVLLTGGMSAISLAVANELLSGGVRHLILGTSSAKEGIAAIQSLLGRWKRKTLPISYYCYNDKTGEHLFLDDLDHNVLINCSDVSGTLPFLLETLQSVKEQWQTNYHLPLHLIRAMMRAYQKKARLLNAEKSRTGSSLQPKTRPTKSWCVVNVSSILASHGGAGSAQYAASKAALNAFTRVMTVECRNLWARYDKVLPPIRMNAVLPGYMNTRELATQYSRTKRDKMKDRVPLQRLGECHEVAHAVGFLLQNEYANNCVLNLDGGLSAI</sequence>
<dbReference type="PANTHER" id="PTHR42760:SF133">
    <property type="entry name" value="3-OXOACYL-[ACYL-CARRIER-PROTEIN] REDUCTASE"/>
    <property type="match status" value="1"/>
</dbReference>
<dbReference type="Proteomes" id="UP000054302">
    <property type="component" value="Unassembled WGS sequence"/>
</dbReference>
<evidence type="ECO:0000313" key="5">
    <source>
        <dbReference type="Proteomes" id="UP000054302"/>
    </source>
</evidence>
<dbReference type="EMBL" id="KN847522">
    <property type="protein sequence ID" value="KIV93592.1"/>
    <property type="molecule type" value="Genomic_DNA"/>
</dbReference>
<dbReference type="Gene3D" id="3.40.50.720">
    <property type="entry name" value="NAD(P)-binding Rossmann-like Domain"/>
    <property type="match status" value="1"/>
</dbReference>
<dbReference type="Pfam" id="PF13561">
    <property type="entry name" value="adh_short_C2"/>
    <property type="match status" value="1"/>
</dbReference>
<dbReference type="CDD" id="cd05233">
    <property type="entry name" value="SDR_c"/>
    <property type="match status" value="1"/>
</dbReference>
<dbReference type="SUPFAM" id="SSF51735">
    <property type="entry name" value="NAD(P)-binding Rossmann-fold domains"/>
    <property type="match status" value="1"/>
</dbReference>
<evidence type="ECO:0000313" key="4">
    <source>
        <dbReference type="EMBL" id="KIV93592.1"/>
    </source>
</evidence>
<evidence type="ECO:0000256" key="2">
    <source>
        <dbReference type="ARBA" id="ARBA00023002"/>
    </source>
</evidence>
<keyword evidence="2" id="KW-0560">Oxidoreductase</keyword>